<dbReference type="AlphaFoldDB" id="E3RZ44"/>
<dbReference type="EMBL" id="GL536016">
    <property type="protein sequence ID" value="EFQ89007.1"/>
    <property type="molecule type" value="Genomic_DNA"/>
</dbReference>
<evidence type="ECO:0000313" key="2">
    <source>
        <dbReference type="EMBL" id="EFQ89007.1"/>
    </source>
</evidence>
<dbReference type="InterPro" id="IPR045518">
    <property type="entry name" value="2EXR"/>
</dbReference>
<gene>
    <name evidence="2" type="ORF">PTT_14884</name>
</gene>
<dbReference type="Pfam" id="PF20150">
    <property type="entry name" value="2EXR"/>
    <property type="match status" value="1"/>
</dbReference>
<dbReference type="HOGENOM" id="CLU_633322_0_0_1"/>
<proteinExistence type="predicted"/>
<dbReference type="InterPro" id="IPR038883">
    <property type="entry name" value="AN11006-like"/>
</dbReference>
<feature type="domain" description="2EXR" evidence="1">
    <location>
        <begin position="24"/>
        <end position="87"/>
    </location>
</feature>
<reference evidence="2 3" key="1">
    <citation type="journal article" date="2010" name="Genome Biol.">
        <title>A first genome assembly of the barley fungal pathogen Pyrenophora teres f. teres.</title>
        <authorList>
            <person name="Ellwood S.R."/>
            <person name="Liu Z."/>
            <person name="Syme R.A."/>
            <person name="Lai Z."/>
            <person name="Hane J.K."/>
            <person name="Keiper F."/>
            <person name="Moffat C.S."/>
            <person name="Oliver R.P."/>
            <person name="Friesen T.L."/>
        </authorList>
    </citation>
    <scope>NUCLEOTIDE SEQUENCE [LARGE SCALE GENOMIC DNA]</scope>
    <source>
        <strain evidence="2 3">0-1</strain>
    </source>
</reference>
<accession>E3RZ44</accession>
<dbReference type="PANTHER" id="PTHR42085">
    <property type="entry name" value="F-BOX DOMAIN-CONTAINING PROTEIN"/>
    <property type="match status" value="1"/>
</dbReference>
<dbReference type="PANTHER" id="PTHR42085:SF1">
    <property type="entry name" value="F-BOX DOMAIN-CONTAINING PROTEIN"/>
    <property type="match status" value="1"/>
</dbReference>
<dbReference type="KEGG" id="pte:PTT_14884"/>
<protein>
    <recommendedName>
        <fullName evidence="1">2EXR domain-containing protein</fullName>
    </recommendedName>
</protein>
<evidence type="ECO:0000259" key="1">
    <source>
        <dbReference type="Pfam" id="PF20150"/>
    </source>
</evidence>
<dbReference type="Proteomes" id="UP000001067">
    <property type="component" value="Unassembled WGS sequence"/>
</dbReference>
<dbReference type="OrthoDB" id="3794033at2759"/>
<name>E3RZ44_PYRTT</name>
<organism evidence="3">
    <name type="scientific">Pyrenophora teres f. teres (strain 0-1)</name>
    <name type="common">Barley net blotch fungus</name>
    <name type="synonym">Drechslera teres f. teres</name>
    <dbReference type="NCBI Taxonomy" id="861557"/>
    <lineage>
        <taxon>Eukaryota</taxon>
        <taxon>Fungi</taxon>
        <taxon>Dikarya</taxon>
        <taxon>Ascomycota</taxon>
        <taxon>Pezizomycotina</taxon>
        <taxon>Dothideomycetes</taxon>
        <taxon>Pleosporomycetidae</taxon>
        <taxon>Pleosporales</taxon>
        <taxon>Pleosporineae</taxon>
        <taxon>Pleosporaceae</taxon>
        <taxon>Pyrenophora</taxon>
    </lineage>
</organism>
<evidence type="ECO:0000313" key="3">
    <source>
        <dbReference type="Proteomes" id="UP000001067"/>
    </source>
</evidence>
<keyword evidence="3" id="KW-1185">Reference proteome</keyword>
<sequence length="433" mass="49173">MATALAITAQKLEMITQENQLQSPFLRLPAELRTRIYELACANEVVHVYYPNILPRVPYNLIYLLQICRQIRYEAEIIFYSTCSFAIHTKIVASKPGIRYAGGSNVTDIATIGREIWSWSKALITSMELDNIAAEGIWRAIIARRSTLASKQATEARASTQSGKVVLSRLSNQGVGNAGGVRDDLVYAEGFTALQKIHVYHNRFTSRTIERKFAVIQALRHAICIVTLSLMKQKLRQLTSEESIAITESNQLTSPLLRLPAELRNKIYEYACIDTTVRAHQVMNLQIYRSNAPVSKRKPLAVISTCKQMRHEASEIFYSHTTFDLIGPGLSAYIPPCVHRRITSILITDIQLLRTSSAFLCGLKRVRFIGWFEENEEPILSIPPQLREFHGEDLEVKYDQLSLPDFLSKSYREFGVKGARYEEDEEVLAHLDY</sequence>